<organism evidence="3 4">
    <name type="scientific">Petrimonas mucosa</name>
    <dbReference type="NCBI Taxonomy" id="1642646"/>
    <lineage>
        <taxon>Bacteria</taxon>
        <taxon>Pseudomonadati</taxon>
        <taxon>Bacteroidota</taxon>
        <taxon>Bacteroidia</taxon>
        <taxon>Bacteroidales</taxon>
        <taxon>Dysgonomonadaceae</taxon>
        <taxon>Petrimonas</taxon>
    </lineage>
</organism>
<dbReference type="EMBL" id="LT608328">
    <property type="protein sequence ID" value="SCM58932.1"/>
    <property type="molecule type" value="Genomic_DNA"/>
</dbReference>
<dbReference type="KEGG" id="pmuc:ING2E5A_2118"/>
<evidence type="ECO:0000313" key="4">
    <source>
        <dbReference type="Proteomes" id="UP000178485"/>
    </source>
</evidence>
<dbReference type="GO" id="GO:0004467">
    <property type="term" value="F:long-chain fatty acid-CoA ligase activity"/>
    <property type="evidence" value="ECO:0007669"/>
    <property type="project" value="UniProtKB-EC"/>
</dbReference>
<dbReference type="STRING" id="1642646.ING2E5A_2118"/>
<dbReference type="RefSeq" id="WP_071137316.1">
    <property type="nucleotide sequence ID" value="NZ_LT608328.1"/>
</dbReference>
<reference evidence="3 4" key="1">
    <citation type="submission" date="2016-08" db="EMBL/GenBank/DDBJ databases">
        <authorList>
            <person name="Seilhamer J.J."/>
        </authorList>
    </citation>
    <scope>NUCLEOTIDE SEQUENCE [LARGE SCALE GENOMIC DNA]</scope>
    <source>
        <strain evidence="3">ING2-E5A</strain>
    </source>
</reference>
<dbReference type="Pfam" id="PF23562">
    <property type="entry name" value="AMP-binding_C_3"/>
    <property type="match status" value="1"/>
</dbReference>
<dbReference type="InterPro" id="IPR045851">
    <property type="entry name" value="AMP-bd_C_sf"/>
</dbReference>
<dbReference type="EC" id="6.2.1.3" evidence="3"/>
<feature type="transmembrane region" description="Helical" evidence="1">
    <location>
        <begin position="68"/>
        <end position="87"/>
    </location>
</feature>
<dbReference type="InterPro" id="IPR020845">
    <property type="entry name" value="AMP-binding_CS"/>
</dbReference>
<evidence type="ECO:0000313" key="3">
    <source>
        <dbReference type="EMBL" id="SCM58932.1"/>
    </source>
</evidence>
<accession>A0A1G4G8R2</accession>
<protein>
    <submittedName>
        <fullName evidence="3">Putative long-chain-fatty-acid-CoA ligase</fullName>
        <ecNumber evidence="3">6.2.1.3</ecNumber>
    </submittedName>
</protein>
<keyword evidence="3" id="KW-0436">Ligase</keyword>
<proteinExistence type="predicted"/>
<dbReference type="Gene3D" id="3.30.300.30">
    <property type="match status" value="1"/>
</dbReference>
<dbReference type="Proteomes" id="UP000178485">
    <property type="component" value="Chromosome i"/>
</dbReference>
<dbReference type="PROSITE" id="PS00455">
    <property type="entry name" value="AMP_BINDING"/>
    <property type="match status" value="1"/>
</dbReference>
<name>A0A1G4G8R2_9BACT</name>
<dbReference type="PANTHER" id="PTHR24096">
    <property type="entry name" value="LONG-CHAIN-FATTY-ACID--COA LIGASE"/>
    <property type="match status" value="1"/>
</dbReference>
<evidence type="ECO:0000256" key="1">
    <source>
        <dbReference type="SAM" id="Phobius"/>
    </source>
</evidence>
<feature type="domain" description="AMP-dependent synthetase/ligase" evidence="2">
    <location>
        <begin position="19"/>
        <end position="408"/>
    </location>
</feature>
<gene>
    <name evidence="3" type="ORF">ING2E5A_2118</name>
</gene>
<keyword evidence="1" id="KW-1133">Transmembrane helix</keyword>
<keyword evidence="4" id="KW-1185">Reference proteome</keyword>
<evidence type="ECO:0000259" key="2">
    <source>
        <dbReference type="Pfam" id="PF00501"/>
    </source>
</evidence>
<dbReference type="InterPro" id="IPR000873">
    <property type="entry name" value="AMP-dep_synth/lig_dom"/>
</dbReference>
<dbReference type="AlphaFoldDB" id="A0A1G4G8R2"/>
<dbReference type="Pfam" id="PF00501">
    <property type="entry name" value="AMP-binding"/>
    <property type="match status" value="1"/>
</dbReference>
<keyword evidence="1" id="KW-0812">Transmembrane</keyword>
<sequence length="548" mass="61834">MIQQNFIKIYEESFKSNWELPALSNYKDRKTLSYSQLAEKIARIHIMYEELGIRKGDKVALIGKNHTGWSLVFLATITYGAVIVPILHEFNPESIEHIISHSESRCVFINKQIWENLDKNKVTVPVFSLPSFDLLQSHDETTKELPIKLDALFAKKYPDGFHKENIVYADVDNEEVICLNYTSGTTGFSKGVMLTANNFAGNITYAHTLKLLFRGERDLAFLPMAHAYGCAFDFLYALSTGVHVTLLDVAPSPQNLINAFQEIKPNIIITVPLIFEKIYKKKILPEINKPAVKMLSRTPGLNRLVYRKIRKSLIKSLGGNFREVIIGGAALGKDVEAFFYKIKFPFTVGYGMTECGPLISYDHHYDFVPTSCGSVLAGIMEARIDSPDPEKIPGEIQVRGENVMKGYYKNPEATAAAFTEDGWLKTGDSGVMRGRRLFIKGRIKTMILGPSGQNIYPEEIESKLNNLPYVAESLVIERERKLVALVYPDYEAMGADGLTADQLPQIMEDNKKLLNNQVANYERIGSIVVVDKEFEKTPKKSIKRFLYS</sequence>
<dbReference type="SUPFAM" id="SSF56801">
    <property type="entry name" value="Acetyl-CoA synthetase-like"/>
    <property type="match status" value="1"/>
</dbReference>
<keyword evidence="1" id="KW-0472">Membrane</keyword>
<dbReference type="Gene3D" id="3.40.50.12780">
    <property type="entry name" value="N-terminal domain of ligase-like"/>
    <property type="match status" value="1"/>
</dbReference>
<dbReference type="PANTHER" id="PTHR24096:SF420">
    <property type="entry name" value="LONG-CHAIN-FATTY-ACID--COA LIGASE-RELATED"/>
    <property type="match status" value="1"/>
</dbReference>
<dbReference type="InterPro" id="IPR042099">
    <property type="entry name" value="ANL_N_sf"/>
</dbReference>